<proteinExistence type="predicted"/>
<dbReference type="AlphaFoldDB" id="A0A0D8J3Z0"/>
<evidence type="ECO:0000313" key="2">
    <source>
        <dbReference type="Proteomes" id="UP000032483"/>
    </source>
</evidence>
<organism evidence="1 2">
    <name type="scientific">Ruthenibacterium lactatiformans</name>
    <dbReference type="NCBI Taxonomy" id="1550024"/>
    <lineage>
        <taxon>Bacteria</taxon>
        <taxon>Bacillati</taxon>
        <taxon>Bacillota</taxon>
        <taxon>Clostridia</taxon>
        <taxon>Eubacteriales</taxon>
        <taxon>Oscillospiraceae</taxon>
        <taxon>Ruthenibacterium</taxon>
    </lineage>
</organism>
<accession>A0A0D8J3Z0</accession>
<keyword evidence="2" id="KW-1185">Reference proteome</keyword>
<dbReference type="Proteomes" id="UP000032483">
    <property type="component" value="Unassembled WGS sequence"/>
</dbReference>
<dbReference type="EMBL" id="JXXK01000001">
    <property type="protein sequence ID" value="KJF41474.1"/>
    <property type="molecule type" value="Genomic_DNA"/>
</dbReference>
<reference evidence="1" key="1">
    <citation type="submission" date="2015-02" db="EMBL/GenBank/DDBJ databases">
        <title>A novel member of the family Ruminococcaceae isolated from human feces.</title>
        <authorList>
            <person name="Shkoporov A.N."/>
            <person name="Chaplin A.V."/>
            <person name="Motuzova O.V."/>
            <person name="Kafarskaia L.I."/>
            <person name="Khokhlova E.V."/>
            <person name="Efimov B.A."/>
        </authorList>
    </citation>
    <scope>NUCLEOTIDE SEQUENCE [LARGE SCALE GENOMIC DNA]</scope>
    <source>
        <strain evidence="1">585-1</strain>
    </source>
</reference>
<comment type="caution">
    <text evidence="1">The sequence shown here is derived from an EMBL/GenBank/DDBJ whole genome shotgun (WGS) entry which is preliminary data.</text>
</comment>
<protein>
    <submittedName>
        <fullName evidence="1">Uncharacterized protein</fullName>
    </submittedName>
</protein>
<evidence type="ECO:0000313" key="1">
    <source>
        <dbReference type="EMBL" id="KJF41474.1"/>
    </source>
</evidence>
<name>A0A0D8J3Z0_9FIRM</name>
<gene>
    <name evidence="1" type="ORF">TQ39_01290</name>
</gene>
<sequence length="67" mass="7846">MSFMFHKRAYKKMNPLTANTKLSINKKTPESYDSDGFSPSVIIGFRKVAKVIKHQFQLRILELVLRF</sequence>